<dbReference type="Pfam" id="PF12767">
    <property type="entry name" value="SAGA-Tad1"/>
    <property type="match status" value="1"/>
</dbReference>
<evidence type="ECO:0008006" key="8">
    <source>
        <dbReference type="Google" id="ProtNLM"/>
    </source>
</evidence>
<protein>
    <recommendedName>
        <fullName evidence="8">Transcriptional coactivator Hfi1/Transcriptional adapter 1</fullName>
    </recommendedName>
</protein>
<name>A0AAW1J9L2_SAPOF</name>
<sequence>MQSEKNSQIDTGEFKAQLLKKVGQERFKRYFHCLNRFINQNLSKSDFDKSCYRILGRENLPLHNQIIRVILRNACSAKTPPSPNHEAGPANKAVIAGGRISPALEDGHGQGTVMGPHHSSVAPIWSNGVVPLSPRKGRSTIRDRKLRDRPSPLGPNGKVDSLSHHSIATDDIGAKYLENGDIAPCDYQRPLHQPRGRAEQSENDERLVIKKPTDVSRVVRGFHQNNAGAVEDEVEHATEMKFLRSSLIAPLGIPFHSACTDGARNALPVTHVGDYVSCVDLDGLSDSEMLRRRIEPIVAARGLGVTLECANTLNNMVDVYLKRLIRSCLDLVGSRSTSNTSTYPVQHRQMQGKPINGLWPTNDPHMQNSNGVLDAHRLNQSVSLLDFKVAMELNPQQLGENWPLLLEKISLQGSEE</sequence>
<dbReference type="GO" id="GO:0006357">
    <property type="term" value="P:regulation of transcription by RNA polymerase II"/>
    <property type="evidence" value="ECO:0007669"/>
    <property type="project" value="TreeGrafter"/>
</dbReference>
<evidence type="ECO:0000256" key="5">
    <source>
        <dbReference type="SAM" id="MobiDB-lite"/>
    </source>
</evidence>
<keyword evidence="2" id="KW-0805">Transcription regulation</keyword>
<accession>A0AAW1J9L2</accession>
<evidence type="ECO:0000313" key="7">
    <source>
        <dbReference type="Proteomes" id="UP001443914"/>
    </source>
</evidence>
<comment type="subcellular location">
    <subcellularLocation>
        <location evidence="1">Nucleus</location>
    </subcellularLocation>
</comment>
<dbReference type="GO" id="GO:0003713">
    <property type="term" value="F:transcription coactivator activity"/>
    <property type="evidence" value="ECO:0007669"/>
    <property type="project" value="TreeGrafter"/>
</dbReference>
<dbReference type="GO" id="GO:0000124">
    <property type="term" value="C:SAGA complex"/>
    <property type="evidence" value="ECO:0007669"/>
    <property type="project" value="UniProtKB-ARBA"/>
</dbReference>
<dbReference type="EMBL" id="JBDFQZ010000008">
    <property type="protein sequence ID" value="KAK9699687.1"/>
    <property type="molecule type" value="Genomic_DNA"/>
</dbReference>
<reference evidence="6" key="1">
    <citation type="submission" date="2024-03" db="EMBL/GenBank/DDBJ databases">
        <title>WGS assembly of Saponaria officinalis var. Norfolk2.</title>
        <authorList>
            <person name="Jenkins J."/>
            <person name="Shu S."/>
            <person name="Grimwood J."/>
            <person name="Barry K."/>
            <person name="Goodstein D."/>
            <person name="Schmutz J."/>
            <person name="Leebens-Mack J."/>
            <person name="Osbourn A."/>
        </authorList>
    </citation>
    <scope>NUCLEOTIDE SEQUENCE [LARGE SCALE GENOMIC DNA]</scope>
    <source>
        <strain evidence="6">JIC</strain>
    </source>
</reference>
<evidence type="ECO:0000256" key="2">
    <source>
        <dbReference type="ARBA" id="ARBA00023015"/>
    </source>
</evidence>
<dbReference type="PANTHER" id="PTHR21277:SF5">
    <property type="entry name" value="TRANSCRIPTIONAL ADAPTER 1"/>
    <property type="match status" value="1"/>
</dbReference>
<dbReference type="InterPro" id="IPR024738">
    <property type="entry name" value="Hfi1/Tada1"/>
</dbReference>
<dbReference type="AlphaFoldDB" id="A0AAW1J9L2"/>
<evidence type="ECO:0000313" key="6">
    <source>
        <dbReference type="EMBL" id="KAK9699687.1"/>
    </source>
</evidence>
<dbReference type="Proteomes" id="UP001443914">
    <property type="component" value="Unassembled WGS sequence"/>
</dbReference>
<organism evidence="6 7">
    <name type="scientific">Saponaria officinalis</name>
    <name type="common">Common soapwort</name>
    <name type="synonym">Lychnis saponaria</name>
    <dbReference type="NCBI Taxonomy" id="3572"/>
    <lineage>
        <taxon>Eukaryota</taxon>
        <taxon>Viridiplantae</taxon>
        <taxon>Streptophyta</taxon>
        <taxon>Embryophyta</taxon>
        <taxon>Tracheophyta</taxon>
        <taxon>Spermatophyta</taxon>
        <taxon>Magnoliopsida</taxon>
        <taxon>eudicotyledons</taxon>
        <taxon>Gunneridae</taxon>
        <taxon>Pentapetalae</taxon>
        <taxon>Caryophyllales</taxon>
        <taxon>Caryophyllaceae</taxon>
        <taxon>Caryophylleae</taxon>
        <taxon>Saponaria</taxon>
    </lineage>
</organism>
<keyword evidence="3" id="KW-0804">Transcription</keyword>
<gene>
    <name evidence="6" type="ORF">RND81_08G189000</name>
</gene>
<evidence type="ECO:0000256" key="3">
    <source>
        <dbReference type="ARBA" id="ARBA00023163"/>
    </source>
</evidence>
<evidence type="ECO:0000256" key="1">
    <source>
        <dbReference type="ARBA" id="ARBA00004123"/>
    </source>
</evidence>
<keyword evidence="7" id="KW-1185">Reference proteome</keyword>
<dbReference type="CDD" id="cd22933">
    <property type="entry name" value="HFD_HFI1"/>
    <property type="match status" value="1"/>
</dbReference>
<keyword evidence="4" id="KW-0539">Nucleus</keyword>
<evidence type="ECO:0000256" key="4">
    <source>
        <dbReference type="ARBA" id="ARBA00023242"/>
    </source>
</evidence>
<dbReference type="PANTHER" id="PTHR21277">
    <property type="entry name" value="TRANSCRIPTIONAL ADAPTER 1"/>
    <property type="match status" value="1"/>
</dbReference>
<feature type="compositionally biased region" description="Basic and acidic residues" evidence="5">
    <location>
        <begin position="140"/>
        <end position="150"/>
    </location>
</feature>
<comment type="caution">
    <text evidence="6">The sequence shown here is derived from an EMBL/GenBank/DDBJ whole genome shotgun (WGS) entry which is preliminary data.</text>
</comment>
<proteinExistence type="predicted"/>
<dbReference type="GO" id="GO:0005634">
    <property type="term" value="C:nucleus"/>
    <property type="evidence" value="ECO:0007669"/>
    <property type="project" value="UniProtKB-SubCell"/>
</dbReference>
<feature type="region of interest" description="Disordered" evidence="5">
    <location>
        <begin position="101"/>
        <end position="165"/>
    </location>
</feature>